<evidence type="ECO:0000313" key="2">
    <source>
        <dbReference type="Proteomes" id="UP001633002"/>
    </source>
</evidence>
<comment type="caution">
    <text evidence="1">The sequence shown here is derived from an EMBL/GenBank/DDBJ whole genome shotgun (WGS) entry which is preliminary data.</text>
</comment>
<name>A0ABD3GDH7_9MARC</name>
<gene>
    <name evidence="1" type="ORF">R1sor_025782</name>
</gene>
<dbReference type="Proteomes" id="UP001633002">
    <property type="component" value="Unassembled WGS sequence"/>
</dbReference>
<reference evidence="1 2" key="1">
    <citation type="submission" date="2024-09" db="EMBL/GenBank/DDBJ databases">
        <title>Chromosome-scale assembly of Riccia sorocarpa.</title>
        <authorList>
            <person name="Paukszto L."/>
        </authorList>
    </citation>
    <scope>NUCLEOTIDE SEQUENCE [LARGE SCALE GENOMIC DNA]</scope>
    <source>
        <strain evidence="1">LP-2024</strain>
        <tissue evidence="1">Aerial parts of the thallus</tissue>
    </source>
</reference>
<dbReference type="AlphaFoldDB" id="A0ABD3GDH7"/>
<organism evidence="1 2">
    <name type="scientific">Riccia sorocarpa</name>
    <dbReference type="NCBI Taxonomy" id="122646"/>
    <lineage>
        <taxon>Eukaryota</taxon>
        <taxon>Viridiplantae</taxon>
        <taxon>Streptophyta</taxon>
        <taxon>Embryophyta</taxon>
        <taxon>Marchantiophyta</taxon>
        <taxon>Marchantiopsida</taxon>
        <taxon>Marchantiidae</taxon>
        <taxon>Marchantiales</taxon>
        <taxon>Ricciaceae</taxon>
        <taxon>Riccia</taxon>
    </lineage>
</organism>
<evidence type="ECO:0000313" key="1">
    <source>
        <dbReference type="EMBL" id="KAL3675834.1"/>
    </source>
</evidence>
<protein>
    <submittedName>
        <fullName evidence="1">Uncharacterized protein</fullName>
    </submittedName>
</protein>
<accession>A0ABD3GDH7</accession>
<keyword evidence="2" id="KW-1185">Reference proteome</keyword>
<sequence length="93" mass="10816">MATSSNTLGTQPPPFDGKGFLTWRKLMRIHSSCRAVYGHRLTRAIVMEANTEEGSEVLWKWLEKKFNLKQEADIMKLYNGALFRWDDPNRDTL</sequence>
<dbReference type="EMBL" id="JBJQOH010000008">
    <property type="protein sequence ID" value="KAL3675834.1"/>
    <property type="molecule type" value="Genomic_DNA"/>
</dbReference>
<proteinExistence type="predicted"/>